<feature type="non-terminal residue" evidence="1">
    <location>
        <position position="1"/>
    </location>
</feature>
<evidence type="ECO:0000313" key="2">
    <source>
        <dbReference type="Proteomes" id="UP000182783"/>
    </source>
</evidence>
<dbReference type="RefSeq" id="WP_208861960.1">
    <property type="nucleotide sequence ID" value="NZ_FNGM01000027.1"/>
</dbReference>
<dbReference type="EMBL" id="FNGM01000027">
    <property type="protein sequence ID" value="SDN09804.1"/>
    <property type="molecule type" value="Genomic_DNA"/>
</dbReference>
<organism evidence="1 2">
    <name type="scientific">Paenibacillus jilunlii</name>
    <dbReference type="NCBI Taxonomy" id="682956"/>
    <lineage>
        <taxon>Bacteria</taxon>
        <taxon>Bacillati</taxon>
        <taxon>Bacillota</taxon>
        <taxon>Bacilli</taxon>
        <taxon>Bacillales</taxon>
        <taxon>Paenibacillaceae</taxon>
        <taxon>Paenibacillus</taxon>
    </lineage>
</organism>
<sequence length="73" mass="8493">RAKGQFAWKQRQKCRCGSAKGQFARKEKQSILQIQFMLLVASSRVRRGGMDVYCTFYSSLLLNKLKNKIYCIL</sequence>
<proteinExistence type="predicted"/>
<protein>
    <submittedName>
        <fullName evidence="1">Uncharacterized protein</fullName>
    </submittedName>
</protein>
<reference evidence="1 2" key="1">
    <citation type="submission" date="2016-10" db="EMBL/GenBank/DDBJ databases">
        <authorList>
            <person name="de Groot N.N."/>
        </authorList>
    </citation>
    <scope>NUCLEOTIDE SEQUENCE [LARGE SCALE GENOMIC DNA]</scope>
    <source>
        <strain evidence="1 2">CGMCC 1.10239</strain>
    </source>
</reference>
<evidence type="ECO:0000313" key="1">
    <source>
        <dbReference type="EMBL" id="SDN09804.1"/>
    </source>
</evidence>
<dbReference type="Proteomes" id="UP000182783">
    <property type="component" value="Unassembled WGS sequence"/>
</dbReference>
<gene>
    <name evidence="1" type="ORF">SAMN05216191_12719</name>
</gene>
<accession>A0A1G9YL26</accession>
<name>A0A1G9YL26_9BACL</name>
<dbReference type="AlphaFoldDB" id="A0A1G9YL26"/>